<feature type="non-terminal residue" evidence="1">
    <location>
        <position position="380"/>
    </location>
</feature>
<gene>
    <name evidence="1" type="ORF">HII31_02074</name>
</gene>
<sequence>MIDTNAQYSAAFLVVATFQNIGKTFMPVQCSTCYIPIADFHQNRIHGKHRCMEGLCPTIPSTALFVGAGLVKPVAEIFLIARFPWLSVSSPRSCCVDSASTTALLSVPMRTSARSCGALVVPLGHSARAAFQCTDAVDLTTHLCDSSKRARLRRQTRSGSGVRLISLTVCSPFLGFLKKERYGSVYTSDGGDPKPLVHSSTPWLPARANDHDLVDESATAKRIVACLEAPIGCPQNIRASSHSWELRRIITASSMNLQVSDVRGVCRQGGRMSRRRQPVRDSAWCMMSMLFGGVPQDPLLRRRISSFWELFMHVWHNASNVGTELCNCENARPVHDCFGHLRIFSWLMRLPPRNAFPAPAVDAQHGLKGHMHQGQTNDAN</sequence>
<accession>A0A8H6RSJ7</accession>
<dbReference type="AlphaFoldDB" id="A0A8H6RSJ7"/>
<evidence type="ECO:0000313" key="1">
    <source>
        <dbReference type="EMBL" id="KAF7196704.1"/>
    </source>
</evidence>
<comment type="caution">
    <text evidence="1">The sequence shown here is derived from an EMBL/GenBank/DDBJ whole genome shotgun (WGS) entry which is preliminary data.</text>
</comment>
<protein>
    <submittedName>
        <fullName evidence="1">Uncharacterized protein</fullName>
    </submittedName>
</protein>
<organism evidence="1 2">
    <name type="scientific">Pseudocercospora fuligena</name>
    <dbReference type="NCBI Taxonomy" id="685502"/>
    <lineage>
        <taxon>Eukaryota</taxon>
        <taxon>Fungi</taxon>
        <taxon>Dikarya</taxon>
        <taxon>Ascomycota</taxon>
        <taxon>Pezizomycotina</taxon>
        <taxon>Dothideomycetes</taxon>
        <taxon>Dothideomycetidae</taxon>
        <taxon>Mycosphaerellales</taxon>
        <taxon>Mycosphaerellaceae</taxon>
        <taxon>Pseudocercospora</taxon>
    </lineage>
</organism>
<reference evidence="1" key="1">
    <citation type="submission" date="2020-04" db="EMBL/GenBank/DDBJ databases">
        <title>Draft genome resource of the tomato pathogen Pseudocercospora fuligena.</title>
        <authorList>
            <person name="Zaccaron A."/>
        </authorList>
    </citation>
    <scope>NUCLEOTIDE SEQUENCE</scope>
    <source>
        <strain evidence="1">PF001</strain>
    </source>
</reference>
<dbReference type="Proteomes" id="UP000660729">
    <property type="component" value="Unassembled WGS sequence"/>
</dbReference>
<dbReference type="OrthoDB" id="10636280at2759"/>
<evidence type="ECO:0000313" key="2">
    <source>
        <dbReference type="Proteomes" id="UP000660729"/>
    </source>
</evidence>
<proteinExistence type="predicted"/>
<keyword evidence="2" id="KW-1185">Reference proteome</keyword>
<dbReference type="EMBL" id="JABCIY010000024">
    <property type="protein sequence ID" value="KAF7196704.1"/>
    <property type="molecule type" value="Genomic_DNA"/>
</dbReference>
<name>A0A8H6RSJ7_9PEZI</name>